<keyword evidence="1" id="KW-0472">Membrane</keyword>
<sequence length="146" mass="17122">MKPEPEKVMLQRRREEELTGMELIGEEEERRWRDVDRRRDPETSRDFWKQNDKKMNLFLQHSGFNFSPMIMAGKHPVISIVVQGGFVDWGLMPVELIGAIDDKRVTANAMHTSVGIFMPCDFSLYFQCFFSLLILCLKRFLSVFSV</sequence>
<protein>
    <submittedName>
        <fullName evidence="2">Uncharacterized protein</fullName>
    </submittedName>
</protein>
<organism evidence="2">
    <name type="scientific">Brassica cretica</name>
    <name type="common">Mustard</name>
    <dbReference type="NCBI Taxonomy" id="69181"/>
    <lineage>
        <taxon>Eukaryota</taxon>
        <taxon>Viridiplantae</taxon>
        <taxon>Streptophyta</taxon>
        <taxon>Embryophyta</taxon>
        <taxon>Tracheophyta</taxon>
        <taxon>Spermatophyta</taxon>
        <taxon>Magnoliopsida</taxon>
        <taxon>eudicotyledons</taxon>
        <taxon>Gunneridae</taxon>
        <taxon>Pentapetalae</taxon>
        <taxon>rosids</taxon>
        <taxon>malvids</taxon>
        <taxon>Brassicales</taxon>
        <taxon>Brassicaceae</taxon>
        <taxon>Brassiceae</taxon>
        <taxon>Brassica</taxon>
    </lineage>
</organism>
<dbReference type="EMBL" id="QGKY02001015">
    <property type="protein sequence ID" value="KAF2575363.1"/>
    <property type="molecule type" value="Genomic_DNA"/>
</dbReference>
<evidence type="ECO:0000313" key="2">
    <source>
        <dbReference type="EMBL" id="KAF2575363.1"/>
    </source>
</evidence>
<evidence type="ECO:0000256" key="1">
    <source>
        <dbReference type="SAM" id="Phobius"/>
    </source>
</evidence>
<keyword evidence="1" id="KW-0812">Transmembrane</keyword>
<dbReference type="AlphaFoldDB" id="A0A8S9J162"/>
<keyword evidence="1" id="KW-1133">Transmembrane helix</keyword>
<accession>A0A8S9J162</accession>
<gene>
    <name evidence="2" type="ORF">F2Q70_00000245</name>
</gene>
<comment type="caution">
    <text evidence="2">The sequence shown here is derived from an EMBL/GenBank/DDBJ whole genome shotgun (WGS) entry which is preliminary data.</text>
</comment>
<reference evidence="2" key="1">
    <citation type="submission" date="2019-12" db="EMBL/GenBank/DDBJ databases">
        <title>Genome sequencing and annotation of Brassica cretica.</title>
        <authorList>
            <person name="Studholme D.J."/>
            <person name="Sarris P.F."/>
        </authorList>
    </citation>
    <scope>NUCLEOTIDE SEQUENCE</scope>
    <source>
        <strain evidence="2">PFS-102/07</strain>
        <tissue evidence="2">Leaf</tissue>
    </source>
</reference>
<proteinExistence type="predicted"/>
<name>A0A8S9J162_BRACR</name>
<feature type="transmembrane region" description="Helical" evidence="1">
    <location>
        <begin position="122"/>
        <end position="141"/>
    </location>
</feature>